<dbReference type="InterPro" id="IPR025669">
    <property type="entry name" value="AAA_dom"/>
</dbReference>
<dbReference type="Proteomes" id="UP000252107">
    <property type="component" value="Unassembled WGS sequence"/>
</dbReference>
<accession>A0A367RW85</accession>
<evidence type="ECO:0000259" key="1">
    <source>
        <dbReference type="Pfam" id="PF13614"/>
    </source>
</evidence>
<dbReference type="PANTHER" id="PTHR13696">
    <property type="entry name" value="P-LOOP CONTAINING NUCLEOSIDE TRIPHOSPHATE HYDROLASE"/>
    <property type="match status" value="1"/>
</dbReference>
<dbReference type="Pfam" id="PF13614">
    <property type="entry name" value="AAA_31"/>
    <property type="match status" value="1"/>
</dbReference>
<dbReference type="InterPro" id="IPR027417">
    <property type="entry name" value="P-loop_NTPase"/>
</dbReference>
<name>A0A367RW85_9NOSO</name>
<evidence type="ECO:0000313" key="2">
    <source>
        <dbReference type="EMBL" id="RCJ40867.1"/>
    </source>
</evidence>
<dbReference type="PANTHER" id="PTHR13696:SF99">
    <property type="entry name" value="COBYRINIC ACID AC-DIAMIDE SYNTHASE"/>
    <property type="match status" value="1"/>
</dbReference>
<dbReference type="InterPro" id="IPR050678">
    <property type="entry name" value="DNA_Partitioning_ATPase"/>
</dbReference>
<proteinExistence type="predicted"/>
<sequence length="240" mass="25335">MTHKCIAVAARKGGVGKTTIACGLASVLASQGRKVLVIDLDPQSNAAYVLGTNPTAAGTAELLVGGSPEPLEAAPGLYVLPGGPDLAGHNIQLLDPEDLADIVAPMAYDVFIFDCPPGVESLERLGLVAADVALVCTDAHPLAVMGAGRVLNELKLRQQKGRRGAKRWALALSRIDLRRSMDQALDKQLSNAYPSIKRLIVHQDSSLAWAAAERVPLMQYDANCKGAKDLQAIADWVLNG</sequence>
<comment type="caution">
    <text evidence="2">The sequence shown here is derived from an EMBL/GenBank/DDBJ whole genome shotgun (WGS) entry which is preliminary data.</text>
</comment>
<dbReference type="PIRSF" id="PIRSF009320">
    <property type="entry name" value="Nuc_binding_HP_1000"/>
    <property type="match status" value="1"/>
</dbReference>
<organism evidence="2 3">
    <name type="scientific">Nostoc minutum NIES-26</name>
    <dbReference type="NCBI Taxonomy" id="1844469"/>
    <lineage>
        <taxon>Bacteria</taxon>
        <taxon>Bacillati</taxon>
        <taxon>Cyanobacteriota</taxon>
        <taxon>Cyanophyceae</taxon>
        <taxon>Nostocales</taxon>
        <taxon>Nostocaceae</taxon>
        <taxon>Nostoc</taxon>
    </lineage>
</organism>
<protein>
    <submittedName>
        <fullName evidence="2">Cobalamin biosynthesis protein CobQ</fullName>
    </submittedName>
</protein>
<evidence type="ECO:0000313" key="3">
    <source>
        <dbReference type="Proteomes" id="UP000252107"/>
    </source>
</evidence>
<reference evidence="2" key="1">
    <citation type="submission" date="2016-04" db="EMBL/GenBank/DDBJ databases">
        <authorList>
            <person name="Tabuchi Yagui T.R."/>
        </authorList>
    </citation>
    <scope>NUCLEOTIDE SEQUENCE [LARGE SCALE GENOMIC DNA]</scope>
    <source>
        <strain evidence="2">NIES-26</strain>
    </source>
</reference>
<feature type="domain" description="AAA" evidence="1">
    <location>
        <begin position="4"/>
        <end position="160"/>
    </location>
</feature>
<dbReference type="Gene3D" id="3.40.50.300">
    <property type="entry name" value="P-loop containing nucleotide triphosphate hydrolases"/>
    <property type="match status" value="1"/>
</dbReference>
<dbReference type="CDD" id="cd02042">
    <property type="entry name" value="ParAB_family"/>
    <property type="match status" value="1"/>
</dbReference>
<dbReference type="SUPFAM" id="SSF52540">
    <property type="entry name" value="P-loop containing nucleoside triphosphate hydrolases"/>
    <property type="match status" value="1"/>
</dbReference>
<gene>
    <name evidence="2" type="ORF">A6770_37210</name>
</gene>
<dbReference type="EMBL" id="LXQD01000039">
    <property type="protein sequence ID" value="RCJ40867.1"/>
    <property type="molecule type" value="Genomic_DNA"/>
</dbReference>
<dbReference type="AlphaFoldDB" id="A0A367RW85"/>
<keyword evidence="3" id="KW-1185">Reference proteome</keyword>